<comment type="subcellular location">
    <subcellularLocation>
        <location evidence="1">Cell membrane</location>
        <topology evidence="1">Multi-pass membrane protein</topology>
    </subcellularLocation>
</comment>
<feature type="transmembrane region" description="Helical" evidence="8">
    <location>
        <begin position="93"/>
        <end position="112"/>
    </location>
</feature>
<dbReference type="PROSITE" id="PS50850">
    <property type="entry name" value="MFS"/>
    <property type="match status" value="1"/>
</dbReference>
<feature type="transmembrane region" description="Helical" evidence="8">
    <location>
        <begin position="151"/>
        <end position="173"/>
    </location>
</feature>
<feature type="transmembrane region" description="Helical" evidence="8">
    <location>
        <begin position="283"/>
        <end position="307"/>
    </location>
</feature>
<dbReference type="PANTHER" id="PTHR23501">
    <property type="entry name" value="MAJOR FACILITATOR SUPERFAMILY"/>
    <property type="match status" value="1"/>
</dbReference>
<feature type="transmembrane region" description="Helical" evidence="8">
    <location>
        <begin position="118"/>
        <end position="139"/>
    </location>
</feature>
<dbReference type="FunFam" id="1.20.1720.10:FF:000004">
    <property type="entry name" value="EmrB/QacA family drug resistance transporter"/>
    <property type="match status" value="1"/>
</dbReference>
<evidence type="ECO:0000313" key="10">
    <source>
        <dbReference type="EMBL" id="TDE14071.1"/>
    </source>
</evidence>
<dbReference type="PRINTS" id="PR01036">
    <property type="entry name" value="TCRTETB"/>
</dbReference>
<dbReference type="InterPro" id="IPR036259">
    <property type="entry name" value="MFS_trans_sf"/>
</dbReference>
<protein>
    <submittedName>
        <fullName evidence="10">MFS transporter</fullName>
    </submittedName>
</protein>
<dbReference type="Gene3D" id="1.20.1250.20">
    <property type="entry name" value="MFS general substrate transporter like domains"/>
    <property type="match status" value="1"/>
</dbReference>
<feature type="transmembrane region" description="Helical" evidence="8">
    <location>
        <begin position="179"/>
        <end position="198"/>
    </location>
</feature>
<feature type="transmembrane region" description="Helical" evidence="8">
    <location>
        <begin position="483"/>
        <end position="504"/>
    </location>
</feature>
<keyword evidence="6 8" id="KW-1133">Transmembrane helix</keyword>
<feature type="transmembrane region" description="Helical" evidence="8">
    <location>
        <begin position="30"/>
        <end position="50"/>
    </location>
</feature>
<feature type="transmembrane region" description="Helical" evidence="8">
    <location>
        <begin position="242"/>
        <end position="263"/>
    </location>
</feature>
<feature type="transmembrane region" description="Helical" evidence="8">
    <location>
        <begin position="319"/>
        <end position="337"/>
    </location>
</feature>
<comment type="similarity">
    <text evidence="2">Belongs to the major facilitator superfamily. TCR/Tet family.</text>
</comment>
<feature type="transmembrane region" description="Helical" evidence="8">
    <location>
        <begin position="349"/>
        <end position="367"/>
    </location>
</feature>
<dbReference type="RefSeq" id="WP_131891933.1">
    <property type="nucleotide sequence ID" value="NZ_SMKZ01000004.1"/>
</dbReference>
<dbReference type="GO" id="GO:0005886">
    <property type="term" value="C:plasma membrane"/>
    <property type="evidence" value="ECO:0007669"/>
    <property type="project" value="UniProtKB-SubCell"/>
</dbReference>
<evidence type="ECO:0000256" key="4">
    <source>
        <dbReference type="ARBA" id="ARBA00022475"/>
    </source>
</evidence>
<feature type="domain" description="Major facilitator superfamily (MFS) profile" evidence="9">
    <location>
        <begin position="27"/>
        <end position="510"/>
    </location>
</feature>
<dbReference type="InterPro" id="IPR020846">
    <property type="entry name" value="MFS_dom"/>
</dbReference>
<feature type="transmembrane region" description="Helical" evidence="8">
    <location>
        <begin position="416"/>
        <end position="437"/>
    </location>
</feature>
<evidence type="ECO:0000256" key="2">
    <source>
        <dbReference type="ARBA" id="ARBA00007520"/>
    </source>
</evidence>
<evidence type="ECO:0000256" key="5">
    <source>
        <dbReference type="ARBA" id="ARBA00022692"/>
    </source>
</evidence>
<organism evidence="10 11">
    <name type="scientific">Jiangella asiatica</name>
    <dbReference type="NCBI Taxonomy" id="2530372"/>
    <lineage>
        <taxon>Bacteria</taxon>
        <taxon>Bacillati</taxon>
        <taxon>Actinomycetota</taxon>
        <taxon>Actinomycetes</taxon>
        <taxon>Jiangellales</taxon>
        <taxon>Jiangellaceae</taxon>
        <taxon>Jiangella</taxon>
    </lineage>
</organism>
<dbReference type="FunCoup" id="A0A4R5DPV0">
    <property type="interactions" value="86"/>
</dbReference>
<name>A0A4R5DPV0_9ACTN</name>
<evidence type="ECO:0000256" key="3">
    <source>
        <dbReference type="ARBA" id="ARBA00022448"/>
    </source>
</evidence>
<keyword evidence="5 8" id="KW-0812">Transmembrane</keyword>
<accession>A0A4R5DPV0</accession>
<evidence type="ECO:0000313" key="11">
    <source>
        <dbReference type="Proteomes" id="UP000294739"/>
    </source>
</evidence>
<sequence length="529" mass="55095">MSTAADSRDAAPEEAEPAMSHRQVLEAMSGLLLAMFVAMLSGTIVANALPRIIADLGGNQDQYTWVVTATLLAATATTPIWGKLADRMSKKLLVQLSISVFAIGSILAGFSQNTEALIGFRVLQGLGLGGLQALVQIVMASMVSPRERGRYMGYFGAVMAVATVGGPLLGGFLVDSALGWRWCFWVGAPVAVVALVLLQRTLHLPIVRAETKIDWKGAMLIPGGISVLLIWVTLAGKDFAWLSWQSAALVIGGLLLIVLAVVVERRVSDPVVPPRLMRQRTMVLAIIASVAIGIAMFGSSVFFGQYFQIARGYSPTESGLLTLPMIVGLLVASTLTGQLVTRFGRWKRFLVGGTALIVVGLALLATIDHATSLVLIGVYMAILGAGVGASMQNLVLAAQNGLDYRDLGAGTSTVTFFRSLGGAAGVSVLGAILATHVTNLISDGLASTPGAEAATQDGGSTSLDLSGLPGPVRVVVEQAYGDATALVFLISAVIALAAFVAVLFMRESSLRTTVAAPVPADLEEAPARA</sequence>
<dbReference type="AlphaFoldDB" id="A0A4R5DPV0"/>
<reference evidence="10 11" key="1">
    <citation type="submission" date="2019-03" db="EMBL/GenBank/DDBJ databases">
        <title>Draft genome sequences of novel Actinobacteria.</title>
        <authorList>
            <person name="Sahin N."/>
            <person name="Ay H."/>
            <person name="Saygin H."/>
        </authorList>
    </citation>
    <scope>NUCLEOTIDE SEQUENCE [LARGE SCALE GENOMIC DNA]</scope>
    <source>
        <strain evidence="10 11">5K138</strain>
    </source>
</reference>
<keyword evidence="4" id="KW-1003">Cell membrane</keyword>
<feature type="transmembrane region" description="Helical" evidence="8">
    <location>
        <begin position="373"/>
        <end position="396"/>
    </location>
</feature>
<evidence type="ECO:0000256" key="1">
    <source>
        <dbReference type="ARBA" id="ARBA00004651"/>
    </source>
</evidence>
<dbReference type="PANTHER" id="PTHR23501:SF197">
    <property type="entry name" value="COMD"/>
    <property type="match status" value="1"/>
</dbReference>
<dbReference type="SUPFAM" id="SSF103473">
    <property type="entry name" value="MFS general substrate transporter"/>
    <property type="match status" value="1"/>
</dbReference>
<gene>
    <name evidence="10" type="ORF">E1269_04830</name>
</gene>
<dbReference type="EMBL" id="SMKZ01000004">
    <property type="protein sequence ID" value="TDE14071.1"/>
    <property type="molecule type" value="Genomic_DNA"/>
</dbReference>
<proteinExistence type="inferred from homology"/>
<evidence type="ECO:0000256" key="8">
    <source>
        <dbReference type="SAM" id="Phobius"/>
    </source>
</evidence>
<keyword evidence="11" id="KW-1185">Reference proteome</keyword>
<feature type="transmembrane region" description="Helical" evidence="8">
    <location>
        <begin position="62"/>
        <end position="81"/>
    </location>
</feature>
<evidence type="ECO:0000259" key="9">
    <source>
        <dbReference type="PROSITE" id="PS50850"/>
    </source>
</evidence>
<dbReference type="Proteomes" id="UP000294739">
    <property type="component" value="Unassembled WGS sequence"/>
</dbReference>
<evidence type="ECO:0000256" key="7">
    <source>
        <dbReference type="ARBA" id="ARBA00023136"/>
    </source>
</evidence>
<dbReference type="InParanoid" id="A0A4R5DPV0"/>
<comment type="caution">
    <text evidence="10">The sequence shown here is derived from an EMBL/GenBank/DDBJ whole genome shotgun (WGS) entry which is preliminary data.</text>
</comment>
<keyword evidence="3" id="KW-0813">Transport</keyword>
<dbReference type="InterPro" id="IPR011701">
    <property type="entry name" value="MFS"/>
</dbReference>
<dbReference type="GO" id="GO:0022857">
    <property type="term" value="F:transmembrane transporter activity"/>
    <property type="evidence" value="ECO:0007669"/>
    <property type="project" value="InterPro"/>
</dbReference>
<keyword evidence="7 8" id="KW-0472">Membrane</keyword>
<evidence type="ECO:0000256" key="6">
    <source>
        <dbReference type="ARBA" id="ARBA00022989"/>
    </source>
</evidence>
<dbReference type="Pfam" id="PF07690">
    <property type="entry name" value="MFS_1"/>
    <property type="match status" value="2"/>
</dbReference>
<feature type="transmembrane region" description="Helical" evidence="8">
    <location>
        <begin position="218"/>
        <end position="236"/>
    </location>
</feature>
<dbReference type="Gene3D" id="1.20.1720.10">
    <property type="entry name" value="Multidrug resistance protein D"/>
    <property type="match status" value="1"/>
</dbReference>
<dbReference type="OrthoDB" id="7375466at2"/>